<accession>A0AA87C2R3</accession>
<dbReference type="AlphaFoldDB" id="A0AA87C2R3"/>
<evidence type="ECO:0000313" key="2">
    <source>
        <dbReference type="Proteomes" id="UP000041625"/>
    </source>
</evidence>
<keyword evidence="2" id="KW-1185">Reference proteome</keyword>
<gene>
    <name evidence="1" type="ORF">VCR31J2_2260059</name>
</gene>
<protein>
    <submittedName>
        <fullName evidence="1">Uncharacterized protein</fullName>
    </submittedName>
</protein>
<organism evidence="1 2">
    <name type="scientific">Vibrio coralliirubri</name>
    <dbReference type="NCBI Taxonomy" id="1516159"/>
    <lineage>
        <taxon>Bacteria</taxon>
        <taxon>Pseudomonadati</taxon>
        <taxon>Pseudomonadota</taxon>
        <taxon>Gammaproteobacteria</taxon>
        <taxon>Vibrionales</taxon>
        <taxon>Vibrionaceae</taxon>
        <taxon>Vibrio</taxon>
    </lineage>
</organism>
<reference evidence="1 2" key="1">
    <citation type="submission" date="2014-06" db="EMBL/GenBank/DDBJ databases">
        <authorList>
            <person name="Le Roux F."/>
        </authorList>
    </citation>
    <scope>NUCLEOTIDE SEQUENCE [LARGE SCALE GENOMIC DNA]</scope>
    <source>
        <strain evidence="1 2">J2-31</strain>
    </source>
</reference>
<proteinExistence type="predicted"/>
<dbReference type="EMBL" id="CCKJ01000142">
    <property type="protein sequence ID" value="CDU10792.1"/>
    <property type="molecule type" value="Genomic_DNA"/>
</dbReference>
<dbReference type="Proteomes" id="UP000041625">
    <property type="component" value="Unassembled WGS sequence"/>
</dbReference>
<name>A0AA87C2R3_9VIBR</name>
<evidence type="ECO:0000313" key="1">
    <source>
        <dbReference type="EMBL" id="CDU10792.1"/>
    </source>
</evidence>
<sequence>MMALSHQLAVLVVLVVLVVLAVAVTAVVLAANLSINNKRHHSVPFLHAITIEHCHH</sequence>
<comment type="caution">
    <text evidence="1">The sequence shown here is derived from an EMBL/GenBank/DDBJ whole genome shotgun (WGS) entry which is preliminary data.</text>
</comment>